<feature type="region of interest" description="Disordered" evidence="1">
    <location>
        <begin position="165"/>
        <end position="203"/>
    </location>
</feature>
<proteinExistence type="predicted"/>
<gene>
    <name evidence="2" type="ORF">P171DRAFT_439055</name>
</gene>
<comment type="caution">
    <text evidence="2">The sequence shown here is derived from an EMBL/GenBank/DDBJ whole genome shotgun (WGS) entry which is preliminary data.</text>
</comment>
<reference evidence="2" key="1">
    <citation type="journal article" date="2020" name="Stud. Mycol.">
        <title>101 Dothideomycetes genomes: a test case for predicting lifestyles and emergence of pathogens.</title>
        <authorList>
            <person name="Haridas S."/>
            <person name="Albert R."/>
            <person name="Binder M."/>
            <person name="Bloem J."/>
            <person name="Labutti K."/>
            <person name="Salamov A."/>
            <person name="Andreopoulos B."/>
            <person name="Baker S."/>
            <person name="Barry K."/>
            <person name="Bills G."/>
            <person name="Bluhm B."/>
            <person name="Cannon C."/>
            <person name="Castanera R."/>
            <person name="Culley D."/>
            <person name="Daum C."/>
            <person name="Ezra D."/>
            <person name="Gonzalez J."/>
            <person name="Henrissat B."/>
            <person name="Kuo A."/>
            <person name="Liang C."/>
            <person name="Lipzen A."/>
            <person name="Lutzoni F."/>
            <person name="Magnuson J."/>
            <person name="Mondo S."/>
            <person name="Nolan M."/>
            <person name="Ohm R."/>
            <person name="Pangilinan J."/>
            <person name="Park H.-J."/>
            <person name="Ramirez L."/>
            <person name="Alfaro M."/>
            <person name="Sun H."/>
            <person name="Tritt A."/>
            <person name="Yoshinaga Y."/>
            <person name="Zwiers L.-H."/>
            <person name="Turgeon B."/>
            <person name="Goodwin S."/>
            <person name="Spatafora J."/>
            <person name="Crous P."/>
            <person name="Grigoriev I."/>
        </authorList>
    </citation>
    <scope>NUCLEOTIDE SEQUENCE</scope>
    <source>
        <strain evidence="2">CBS 690.94</strain>
    </source>
</reference>
<evidence type="ECO:0000313" key="2">
    <source>
        <dbReference type="EMBL" id="KAF2450398.1"/>
    </source>
</evidence>
<feature type="compositionally biased region" description="Basic residues" evidence="1">
    <location>
        <begin position="167"/>
        <end position="176"/>
    </location>
</feature>
<accession>A0A9P4UI91</accession>
<protein>
    <submittedName>
        <fullName evidence="2">Uncharacterized protein</fullName>
    </submittedName>
</protein>
<feature type="compositionally biased region" description="Polar residues" evidence="1">
    <location>
        <begin position="178"/>
        <end position="191"/>
    </location>
</feature>
<dbReference type="AlphaFoldDB" id="A0A9P4UI91"/>
<dbReference type="EMBL" id="MU001493">
    <property type="protein sequence ID" value="KAF2450398.1"/>
    <property type="molecule type" value="Genomic_DNA"/>
</dbReference>
<evidence type="ECO:0000313" key="3">
    <source>
        <dbReference type="Proteomes" id="UP000799764"/>
    </source>
</evidence>
<organism evidence="2 3">
    <name type="scientific">Karstenula rhodostoma CBS 690.94</name>
    <dbReference type="NCBI Taxonomy" id="1392251"/>
    <lineage>
        <taxon>Eukaryota</taxon>
        <taxon>Fungi</taxon>
        <taxon>Dikarya</taxon>
        <taxon>Ascomycota</taxon>
        <taxon>Pezizomycotina</taxon>
        <taxon>Dothideomycetes</taxon>
        <taxon>Pleosporomycetidae</taxon>
        <taxon>Pleosporales</taxon>
        <taxon>Massarineae</taxon>
        <taxon>Didymosphaeriaceae</taxon>
        <taxon>Karstenula</taxon>
    </lineage>
</organism>
<evidence type="ECO:0000256" key="1">
    <source>
        <dbReference type="SAM" id="MobiDB-lite"/>
    </source>
</evidence>
<keyword evidence="3" id="KW-1185">Reference proteome</keyword>
<dbReference type="Proteomes" id="UP000799764">
    <property type="component" value="Unassembled WGS sequence"/>
</dbReference>
<name>A0A9P4UI91_9PLEO</name>
<dbReference type="OrthoDB" id="3778876at2759"/>
<sequence length="307" mass="35619">MPWIEDAQYGRRRRYEVNDNLMRRHLPDIARDYTYNIKLDHLAVTLSRISSGRLPWDQALGPLQWFFNKASKSPQRELPPRVYNHLDDLIQRSSDMTKLRKHFTTLAYLCSRGSAPFISSHLTTFFERYAQDIIAQDHRHLSDWEHAIKQLIGLAPTTAALHELSRARTRRPRPRYQTHLQRSYSNYSGSDSGEDTYDTSSLHRGRRLNRAALPHYRARTLPPMFYPVPQVAAPNFLAVPASRGIMSGFPSPSLFAQDPWREAEMEEIRDHQAYLECAVEQLQLGQQELVEEVVQQVGGYGQLQIDY</sequence>